<keyword evidence="3 7" id="KW-0813">Transport</keyword>
<keyword evidence="4" id="KW-0732">Signal</keyword>
<evidence type="ECO:0000313" key="8">
    <source>
        <dbReference type="EMBL" id="ASX26691.1"/>
    </source>
</evidence>
<dbReference type="InterPro" id="IPR001775">
    <property type="entry name" value="GspD/PilQ"/>
</dbReference>
<comment type="similarity">
    <text evidence="2">Belongs to the bacterial secretin family. PilQ subfamily.</text>
</comment>
<dbReference type="RefSeq" id="WP_046493385.1">
    <property type="nucleotide sequence ID" value="NZ_CP016303.1"/>
</dbReference>
<protein>
    <submittedName>
        <fullName evidence="8">DNA transporter HofQ</fullName>
    </submittedName>
</protein>
<gene>
    <name evidence="8" type="primary">hofQ</name>
    <name evidence="8" type="ORF">BA171_06585</name>
</gene>
<dbReference type="PANTHER" id="PTHR30604:SF1">
    <property type="entry name" value="DNA UTILIZATION PROTEIN HOFQ"/>
    <property type="match status" value="1"/>
</dbReference>
<dbReference type="PROSITE" id="PS00875">
    <property type="entry name" value="T2SP_D"/>
    <property type="match status" value="1"/>
</dbReference>
<keyword evidence="6" id="KW-0998">Cell outer membrane</keyword>
<evidence type="ECO:0000256" key="3">
    <source>
        <dbReference type="ARBA" id="ARBA00022448"/>
    </source>
</evidence>
<dbReference type="NCBIfam" id="TIGR02515">
    <property type="entry name" value="IV_pilus_PilQ"/>
    <property type="match status" value="1"/>
</dbReference>
<dbReference type="InterPro" id="IPR013355">
    <property type="entry name" value="Pilus_4_PilQ"/>
</dbReference>
<evidence type="ECO:0000256" key="7">
    <source>
        <dbReference type="RuleBase" id="RU004004"/>
    </source>
</evidence>
<dbReference type="Pfam" id="PF00263">
    <property type="entry name" value="Secretin"/>
    <property type="match status" value="1"/>
</dbReference>
<evidence type="ECO:0000256" key="4">
    <source>
        <dbReference type="ARBA" id="ARBA00022729"/>
    </source>
</evidence>
<dbReference type="Pfam" id="PF03958">
    <property type="entry name" value="Secretin_N"/>
    <property type="match status" value="1"/>
</dbReference>
<dbReference type="EMBL" id="CP016303">
    <property type="protein sequence ID" value="ASX26691.1"/>
    <property type="molecule type" value="Genomic_DNA"/>
</dbReference>
<dbReference type="InterPro" id="IPR004845">
    <property type="entry name" value="T2SS_GspD_CS"/>
</dbReference>
<reference evidence="8 9" key="2">
    <citation type="submission" date="2017-09" db="EMBL/GenBank/DDBJ databases">
        <title>The genome of whitefly Bemisia tabaci, a global crop pest, provides novel insights into virus transmission, host adaptation and insecticide resistance.</title>
        <authorList>
            <person name="Kaur N."/>
            <person name="Kliot A."/>
            <person name="Pinheiro P.V."/>
            <person name="Luan J."/>
            <person name="Zheng Y."/>
            <person name="Liu W."/>
            <person name="Sun H."/>
            <person name="Yang X."/>
            <person name="Xu Y."/>
            <person name="Luo Y."/>
            <person name="Kruse A."/>
            <person name="Fisher T.W."/>
            <person name="Nelson D.R."/>
            <person name="Elimelech M."/>
            <person name="MacCoss M."/>
            <person name="Johnson R."/>
            <person name="Cohen E."/>
            <person name="Hunter W.B."/>
            <person name="Brown J.K."/>
            <person name="Jander G."/>
            <person name="Cilia M."/>
            <person name="Douglas A.E."/>
            <person name="Ghanim M."/>
            <person name="Simmons A.M."/>
            <person name="Wintermantel W.M."/>
            <person name="Ling K.-S."/>
            <person name="Fei Z."/>
        </authorList>
    </citation>
    <scope>NUCLEOTIDE SEQUENCE [LARGE SCALE GENOMIC DNA]</scope>
    <source>
        <strain evidence="8 9">MEAM1</strain>
    </source>
</reference>
<dbReference type="Gene3D" id="3.30.1370.120">
    <property type="match status" value="1"/>
</dbReference>
<evidence type="ECO:0000313" key="9">
    <source>
        <dbReference type="Proteomes" id="UP000216438"/>
    </source>
</evidence>
<dbReference type="GO" id="GO:0009279">
    <property type="term" value="C:cell outer membrane"/>
    <property type="evidence" value="ECO:0007669"/>
    <property type="project" value="UniProtKB-SubCell"/>
</dbReference>
<reference evidence="9" key="1">
    <citation type="submission" date="2016-06" db="EMBL/GenBank/DDBJ databases">
        <authorList>
            <person name="Chen W."/>
            <person name="Hasegawa D.K."/>
        </authorList>
    </citation>
    <scope>NUCLEOTIDE SEQUENCE [LARGE SCALE GENOMIC DNA]</scope>
    <source>
        <strain evidence="9">MEAM1</strain>
    </source>
</reference>
<proteinExistence type="inferred from homology"/>
<dbReference type="InterPro" id="IPR038591">
    <property type="entry name" value="NolW-like_sf"/>
</dbReference>
<name>A0A249DZ37_9ENTR</name>
<dbReference type="InterPro" id="IPR005644">
    <property type="entry name" value="NolW-like"/>
</dbReference>
<dbReference type="InterPro" id="IPR004846">
    <property type="entry name" value="T2SS/T3SS_dom"/>
</dbReference>
<accession>A0A249DZ37</accession>
<organism evidence="8 9">
    <name type="scientific">Candidatus Hamiltonella defensa</name>
    <name type="common">Bemisia tabaci</name>
    <dbReference type="NCBI Taxonomy" id="672795"/>
    <lineage>
        <taxon>Bacteria</taxon>
        <taxon>Pseudomonadati</taxon>
        <taxon>Pseudomonadota</taxon>
        <taxon>Gammaproteobacteria</taxon>
        <taxon>Enterobacterales</taxon>
        <taxon>Enterobacteriaceae</taxon>
        <taxon>aphid secondary symbionts</taxon>
        <taxon>Candidatus Williamhamiltonella</taxon>
    </lineage>
</organism>
<dbReference type="NCBIfam" id="NF010083">
    <property type="entry name" value="PRK13568.1"/>
    <property type="match status" value="1"/>
</dbReference>
<dbReference type="AlphaFoldDB" id="A0A249DZ37"/>
<dbReference type="PANTHER" id="PTHR30604">
    <property type="entry name" value="PROTEIN TRANSPORT PROTEIN HOFQ"/>
    <property type="match status" value="1"/>
</dbReference>
<dbReference type="InterPro" id="IPR051808">
    <property type="entry name" value="Type_IV_pilus_biogenesis"/>
</dbReference>
<dbReference type="PRINTS" id="PR00811">
    <property type="entry name" value="BCTERIALGSPD"/>
</dbReference>
<comment type="subcellular location">
    <subcellularLocation>
        <location evidence="1 7">Cell outer membrane</location>
    </subcellularLocation>
</comment>
<dbReference type="GO" id="GO:0009306">
    <property type="term" value="P:protein secretion"/>
    <property type="evidence" value="ECO:0007669"/>
    <property type="project" value="InterPro"/>
</dbReference>
<evidence type="ECO:0000256" key="1">
    <source>
        <dbReference type="ARBA" id="ARBA00004442"/>
    </source>
</evidence>
<sequence>MIKIIKIFIGAYLFLLSSLSFSKEQKDIFVNMEFKDTPVVVILQALADYQKLNLVIAKGVQGNLSLRLIEVPWSHALDVILRMSQLRIERKDNILMVFTEQEIINKQIEKLQIKNEKKSQSKKMNYLIFTFQHADSEEVTKNLSANRGFLLSQEGNVIADKRTNNLFIHDTAQSLAGLTKWLKEIDSPLRQIELSAHIVTMSSENLYELGIRWGMNALEKGNPLGIKNFNINLPLKNTAIAANFQVASINSRLLDLELSALEQENQVDIIASPRLITSHQQTASIKQGTDIPYQINGKKENVSIEFKEAVLGMEVTPTILGNDKIRLKLKISQNMPGMAIKRGNAETLAIDKQEITTQIIVKHGETIVLGGIFQKKNNHRIDKVPGFGNIPFLGALFRQDVNQQRRRELVIFITPKLIH</sequence>
<evidence type="ECO:0000256" key="2">
    <source>
        <dbReference type="ARBA" id="ARBA00006304"/>
    </source>
</evidence>
<dbReference type="Proteomes" id="UP000216438">
    <property type="component" value="Chromosome"/>
</dbReference>
<evidence type="ECO:0000256" key="6">
    <source>
        <dbReference type="ARBA" id="ARBA00023237"/>
    </source>
</evidence>
<keyword evidence="5" id="KW-0472">Membrane</keyword>
<evidence type="ECO:0000256" key="5">
    <source>
        <dbReference type="ARBA" id="ARBA00023136"/>
    </source>
</evidence>
<dbReference type="Gene3D" id="3.30.1370.130">
    <property type="match status" value="1"/>
</dbReference>
<dbReference type="OrthoDB" id="9775455at2"/>